<feature type="region of interest" description="Disordered" evidence="1">
    <location>
        <begin position="1"/>
        <end position="46"/>
    </location>
</feature>
<evidence type="ECO:0000256" key="1">
    <source>
        <dbReference type="SAM" id="MobiDB-lite"/>
    </source>
</evidence>
<evidence type="ECO:0000313" key="2">
    <source>
        <dbReference type="EMBL" id="GMH99768.1"/>
    </source>
</evidence>
<comment type="caution">
    <text evidence="2">The sequence shown here is derived from an EMBL/GenBank/DDBJ whole genome shotgun (WGS) entry which is preliminary data.</text>
</comment>
<reference evidence="3" key="1">
    <citation type="journal article" date="2023" name="Commun. Biol.">
        <title>Genome analysis of Parmales, the sister group of diatoms, reveals the evolutionary specialization of diatoms from phago-mixotrophs to photoautotrophs.</title>
        <authorList>
            <person name="Ban H."/>
            <person name="Sato S."/>
            <person name="Yoshikawa S."/>
            <person name="Yamada K."/>
            <person name="Nakamura Y."/>
            <person name="Ichinomiya M."/>
            <person name="Sato N."/>
            <person name="Blanc-Mathieu R."/>
            <person name="Endo H."/>
            <person name="Kuwata A."/>
            <person name="Ogata H."/>
        </authorList>
    </citation>
    <scope>NUCLEOTIDE SEQUENCE [LARGE SCALE GENOMIC DNA]</scope>
    <source>
        <strain evidence="3">NIES 3700</strain>
    </source>
</reference>
<feature type="compositionally biased region" description="Acidic residues" evidence="1">
    <location>
        <begin position="65"/>
        <end position="88"/>
    </location>
</feature>
<evidence type="ECO:0000313" key="3">
    <source>
        <dbReference type="Proteomes" id="UP001165122"/>
    </source>
</evidence>
<keyword evidence="3" id="KW-1185">Reference proteome</keyword>
<gene>
    <name evidence="2" type="ORF">TrLO_g9593</name>
</gene>
<proteinExistence type="predicted"/>
<name>A0A9W7F1L7_9STRA</name>
<organism evidence="2 3">
    <name type="scientific">Triparma laevis f. longispina</name>
    <dbReference type="NCBI Taxonomy" id="1714387"/>
    <lineage>
        <taxon>Eukaryota</taxon>
        <taxon>Sar</taxon>
        <taxon>Stramenopiles</taxon>
        <taxon>Ochrophyta</taxon>
        <taxon>Bolidophyceae</taxon>
        <taxon>Parmales</taxon>
        <taxon>Triparmaceae</taxon>
        <taxon>Triparma</taxon>
    </lineage>
</organism>
<feature type="compositionally biased region" description="Low complexity" evidence="1">
    <location>
        <begin position="32"/>
        <end position="45"/>
    </location>
</feature>
<feature type="region of interest" description="Disordered" evidence="1">
    <location>
        <begin position="59"/>
        <end position="88"/>
    </location>
</feature>
<sequence>MKQILVNHGGKDPENPQPIAVVPLSSNPPLEASPTPEAEVEAPAPTIIQREAPLVIRPRVIYSNESDEEQEEQEKSEEEKESDGEMSI</sequence>
<dbReference type="AlphaFoldDB" id="A0A9W7F1L7"/>
<protein>
    <submittedName>
        <fullName evidence="2">Uncharacterized protein</fullName>
    </submittedName>
</protein>
<dbReference type="Proteomes" id="UP001165122">
    <property type="component" value="Unassembled WGS sequence"/>
</dbReference>
<accession>A0A9W7F1L7</accession>
<dbReference type="EMBL" id="BRXW01000015">
    <property type="protein sequence ID" value="GMH99768.1"/>
    <property type="molecule type" value="Genomic_DNA"/>
</dbReference>